<evidence type="ECO:0000313" key="2">
    <source>
        <dbReference type="Proteomes" id="UP000005089"/>
    </source>
</evidence>
<dbReference type="HOGENOM" id="CLU_2570533_0_0_4"/>
<dbReference type="AlphaFoldDB" id="C3XBA5"/>
<accession>C3XBA5</accession>
<protein>
    <submittedName>
        <fullName evidence="1">Uncharacterized protein</fullName>
    </submittedName>
</protein>
<name>C3XBA5_OXAFO</name>
<reference evidence="1 2" key="1">
    <citation type="submission" date="2009-02" db="EMBL/GenBank/DDBJ databases">
        <title>The Genome Sequence of Oxalobacter formigenes OXCC13.</title>
        <authorList>
            <consortium name="The Broad Institute Genome Sequencing Platform"/>
            <person name="Ward D."/>
            <person name="Young S.K."/>
            <person name="Kodira C.D."/>
            <person name="Zeng Q."/>
            <person name="Koehrsen M."/>
            <person name="Alvarado L."/>
            <person name="Berlin A."/>
            <person name="Borenstein D."/>
            <person name="Chen Z."/>
            <person name="Engels R."/>
            <person name="Freedman E."/>
            <person name="Gellesch M."/>
            <person name="Goldberg J."/>
            <person name="Griggs A."/>
            <person name="Gujja S."/>
            <person name="Heiman D."/>
            <person name="Hepburn T."/>
            <person name="Howarth C."/>
            <person name="Jen D."/>
            <person name="Larson L."/>
            <person name="Lewis B."/>
            <person name="Mehta T."/>
            <person name="Park D."/>
            <person name="Pearson M."/>
            <person name="Roberts A."/>
            <person name="Saif S."/>
            <person name="Shea T."/>
            <person name="Shenoy N."/>
            <person name="Sisk P."/>
            <person name="Stolte C."/>
            <person name="Sykes S."/>
            <person name="Walk T."/>
            <person name="White J."/>
            <person name="Yandava C."/>
            <person name="Allison M.J."/>
            <person name="Lander E."/>
            <person name="Nusbaum C."/>
            <person name="Galagan J."/>
            <person name="Birren B."/>
        </authorList>
    </citation>
    <scope>NUCLEOTIDE SEQUENCE [LARGE SCALE GENOMIC DNA]</scope>
    <source>
        <strain evidence="1 2">OXCC13</strain>
    </source>
</reference>
<keyword evidence="2" id="KW-1185">Reference proteome</keyword>
<sequence length="81" mass="9270">MDGVSFIEDYTMMQSIYSHVEGGFESLFGSFQYHPLDGTQLARRGTEIALGAIRNPDMHVFEEKLVWKHSPEEFAVKKAFL</sequence>
<dbReference type="Proteomes" id="UP000005089">
    <property type="component" value="Unassembled WGS sequence"/>
</dbReference>
<proteinExistence type="predicted"/>
<gene>
    <name evidence="1" type="ORF">OFBG_01509</name>
</gene>
<organism evidence="1 2">
    <name type="scientific">Oxalobacter formigenes OXCC13</name>
    <dbReference type="NCBI Taxonomy" id="556269"/>
    <lineage>
        <taxon>Bacteria</taxon>
        <taxon>Pseudomonadati</taxon>
        <taxon>Pseudomonadota</taxon>
        <taxon>Betaproteobacteria</taxon>
        <taxon>Burkholderiales</taxon>
        <taxon>Oxalobacteraceae</taxon>
        <taxon>Oxalobacter</taxon>
    </lineage>
</organism>
<dbReference type="EMBL" id="GG658170">
    <property type="protein sequence ID" value="EEO30481.1"/>
    <property type="molecule type" value="Genomic_DNA"/>
</dbReference>
<evidence type="ECO:0000313" key="1">
    <source>
        <dbReference type="EMBL" id="EEO30481.1"/>
    </source>
</evidence>